<dbReference type="InterPro" id="IPR003509">
    <property type="entry name" value="UPF0102_YraN-like"/>
</dbReference>
<evidence type="ECO:0000313" key="3">
    <source>
        <dbReference type="EMBL" id="OHA90164.1"/>
    </source>
</evidence>
<proteinExistence type="inferred from homology"/>
<evidence type="ECO:0000256" key="2">
    <source>
        <dbReference type="HAMAP-Rule" id="MF_00048"/>
    </source>
</evidence>
<accession>A0A1G2SYU6</accession>
<dbReference type="Proteomes" id="UP000178107">
    <property type="component" value="Unassembled WGS sequence"/>
</dbReference>
<comment type="caution">
    <text evidence="3">The sequence shown here is derived from an EMBL/GenBank/DDBJ whole genome shotgun (WGS) entry which is preliminary data.</text>
</comment>
<dbReference type="EMBL" id="MHVH01000006">
    <property type="protein sequence ID" value="OHA90164.1"/>
    <property type="molecule type" value="Genomic_DNA"/>
</dbReference>
<dbReference type="PANTHER" id="PTHR34039:SF1">
    <property type="entry name" value="UPF0102 PROTEIN YRAN"/>
    <property type="match status" value="1"/>
</dbReference>
<protein>
    <recommendedName>
        <fullName evidence="2">UPF0102 protein A2838_00450</fullName>
    </recommendedName>
</protein>
<comment type="similarity">
    <text evidence="1 2">Belongs to the UPF0102 family.</text>
</comment>
<dbReference type="Pfam" id="PF02021">
    <property type="entry name" value="UPF0102"/>
    <property type="match status" value="1"/>
</dbReference>
<reference evidence="3 4" key="1">
    <citation type="journal article" date="2016" name="Nat. Commun.">
        <title>Thousands of microbial genomes shed light on interconnected biogeochemical processes in an aquifer system.</title>
        <authorList>
            <person name="Anantharaman K."/>
            <person name="Brown C.T."/>
            <person name="Hug L.A."/>
            <person name="Sharon I."/>
            <person name="Castelle C.J."/>
            <person name="Probst A.J."/>
            <person name="Thomas B.C."/>
            <person name="Singh A."/>
            <person name="Wilkins M.J."/>
            <person name="Karaoz U."/>
            <person name="Brodie E.L."/>
            <person name="Williams K.H."/>
            <person name="Hubbard S.S."/>
            <person name="Banfield J.F."/>
        </authorList>
    </citation>
    <scope>NUCLEOTIDE SEQUENCE [LARGE SCALE GENOMIC DNA]</scope>
</reference>
<name>A0A1G2SYU6_9BACT</name>
<dbReference type="InterPro" id="IPR011335">
    <property type="entry name" value="Restrct_endonuc-II-like"/>
</dbReference>
<dbReference type="Gene3D" id="3.40.1350.10">
    <property type="match status" value="1"/>
</dbReference>
<gene>
    <name evidence="3" type="ORF">A2838_00450</name>
</gene>
<evidence type="ECO:0000256" key="1">
    <source>
        <dbReference type="ARBA" id="ARBA00006738"/>
    </source>
</evidence>
<organism evidence="3 4">
    <name type="scientific">Candidatus Zambryskibacteria bacterium RIFCSPHIGHO2_01_FULL_46_25</name>
    <dbReference type="NCBI Taxonomy" id="1802738"/>
    <lineage>
        <taxon>Bacteria</taxon>
        <taxon>Candidatus Zambryskiibacteriota</taxon>
    </lineage>
</organism>
<evidence type="ECO:0000313" key="4">
    <source>
        <dbReference type="Proteomes" id="UP000178107"/>
    </source>
</evidence>
<dbReference type="SUPFAM" id="SSF52980">
    <property type="entry name" value="Restriction endonuclease-like"/>
    <property type="match status" value="1"/>
</dbReference>
<dbReference type="HAMAP" id="MF_00048">
    <property type="entry name" value="UPF0102"/>
    <property type="match status" value="1"/>
</dbReference>
<dbReference type="GO" id="GO:0003676">
    <property type="term" value="F:nucleic acid binding"/>
    <property type="evidence" value="ECO:0007669"/>
    <property type="project" value="InterPro"/>
</dbReference>
<dbReference type="AlphaFoldDB" id="A0A1G2SYU6"/>
<dbReference type="InterPro" id="IPR011856">
    <property type="entry name" value="tRNA_endonuc-like_dom_sf"/>
</dbReference>
<sequence>MKPDTRTPKRKLGDIGENIACEFLKKHGYEIVERNYLRKWGEIDIVTKKANIIHFVEVKSVSCVTYQGLALVRPEENMHPWKLKRLGRVIQTYLLHRKLECDWQLDLITVKMDMTTRRARVEMIENIVI</sequence>
<dbReference type="PANTHER" id="PTHR34039">
    <property type="entry name" value="UPF0102 PROTEIN YRAN"/>
    <property type="match status" value="1"/>
</dbReference>